<reference evidence="1 2" key="1">
    <citation type="submission" date="2016-04" db="EMBL/GenBank/DDBJ databases">
        <title>Genome analyses suggest a sexual origin of heterokaryosis in a supposedly ancient asexual fungus.</title>
        <authorList>
            <person name="Ropars J."/>
            <person name="Sedzielewska K."/>
            <person name="Noel J."/>
            <person name="Charron P."/>
            <person name="Farinelli L."/>
            <person name="Marton T."/>
            <person name="Kruger M."/>
            <person name="Pelin A."/>
            <person name="Brachmann A."/>
            <person name="Corradi N."/>
        </authorList>
    </citation>
    <scope>NUCLEOTIDE SEQUENCE [LARGE SCALE GENOMIC DNA]</scope>
    <source>
        <strain evidence="1 2">C2</strain>
    </source>
</reference>
<evidence type="ECO:0000313" key="1">
    <source>
        <dbReference type="EMBL" id="PKK61183.1"/>
    </source>
</evidence>
<accession>A0A2N1MHS4</accession>
<dbReference type="AlphaFoldDB" id="A0A2N1MHS4"/>
<protein>
    <submittedName>
        <fullName evidence="1">Uncharacterized protein</fullName>
    </submittedName>
</protein>
<dbReference type="Proteomes" id="UP000233469">
    <property type="component" value="Unassembled WGS sequence"/>
</dbReference>
<evidence type="ECO:0000313" key="2">
    <source>
        <dbReference type="Proteomes" id="UP000233469"/>
    </source>
</evidence>
<organism evidence="1 2">
    <name type="scientific">Rhizophagus irregularis</name>
    <dbReference type="NCBI Taxonomy" id="588596"/>
    <lineage>
        <taxon>Eukaryota</taxon>
        <taxon>Fungi</taxon>
        <taxon>Fungi incertae sedis</taxon>
        <taxon>Mucoromycota</taxon>
        <taxon>Glomeromycotina</taxon>
        <taxon>Glomeromycetes</taxon>
        <taxon>Glomerales</taxon>
        <taxon>Glomeraceae</taxon>
        <taxon>Rhizophagus</taxon>
    </lineage>
</organism>
<sequence>MNNVKLKQIKINCYISDSAGEHATASILKTELALKILITKCSSEYIGTPKNIIDFWESAKGLAPELLRLALQLFGICVNATSHKKVLAMAQLQKYESEDDDENNDDSKFTFNAFNDSDTEELEETSIINVNDTFEEYDNNNILNPEQWTKII</sequence>
<gene>
    <name evidence="1" type="ORF">RhiirC2_792196</name>
</gene>
<dbReference type="EMBL" id="LLXL01002313">
    <property type="protein sequence ID" value="PKK61183.1"/>
    <property type="molecule type" value="Genomic_DNA"/>
</dbReference>
<name>A0A2N1MHS4_9GLOM</name>
<comment type="caution">
    <text evidence="1">The sequence shown here is derived from an EMBL/GenBank/DDBJ whole genome shotgun (WGS) entry which is preliminary data.</text>
</comment>
<reference evidence="1 2" key="2">
    <citation type="submission" date="2017-10" db="EMBL/GenBank/DDBJ databases">
        <title>Extensive intraspecific genome diversity in a model arbuscular mycorrhizal fungus.</title>
        <authorList>
            <person name="Chen E.C.H."/>
            <person name="Morin E."/>
            <person name="Baudet D."/>
            <person name="Noel J."/>
            <person name="Ndikumana S."/>
            <person name="Charron P."/>
            <person name="St-Onge C."/>
            <person name="Giorgi J."/>
            <person name="Grigoriev I.V."/>
            <person name="Roux C."/>
            <person name="Martin F.M."/>
            <person name="Corradi N."/>
        </authorList>
    </citation>
    <scope>NUCLEOTIDE SEQUENCE [LARGE SCALE GENOMIC DNA]</scope>
    <source>
        <strain evidence="1 2">C2</strain>
    </source>
</reference>
<proteinExistence type="predicted"/>